<evidence type="ECO:0000256" key="1">
    <source>
        <dbReference type="SAM" id="MobiDB-lite"/>
    </source>
</evidence>
<evidence type="ECO:0000313" key="2">
    <source>
        <dbReference type="EMBL" id="CAG7785480.1"/>
    </source>
</evidence>
<feature type="non-terminal residue" evidence="2">
    <location>
        <position position="1"/>
    </location>
</feature>
<dbReference type="AlphaFoldDB" id="A0A8J2KEP7"/>
<feature type="region of interest" description="Disordered" evidence="1">
    <location>
        <begin position="1"/>
        <end position="34"/>
    </location>
</feature>
<evidence type="ECO:0000313" key="3">
    <source>
        <dbReference type="Proteomes" id="UP000708208"/>
    </source>
</evidence>
<accession>A0A8J2KEP7</accession>
<comment type="caution">
    <text evidence="2">The sequence shown here is derived from an EMBL/GenBank/DDBJ whole genome shotgun (WGS) entry which is preliminary data.</text>
</comment>
<sequence length="89" mass="10220">IAAFVKETQSTPTAEDVEETLHGPIPEDVHNDQQEIEEETDRVIMMKSIIRSTEIQDLASVITKLHLELEGIKYKLAEQSQERQEMNKD</sequence>
<feature type="compositionally biased region" description="Basic and acidic residues" evidence="1">
    <location>
        <begin position="19"/>
        <end position="33"/>
    </location>
</feature>
<protein>
    <submittedName>
        <fullName evidence="2">Uncharacterized protein</fullName>
    </submittedName>
</protein>
<proteinExistence type="predicted"/>
<dbReference type="EMBL" id="CAJVCH010297460">
    <property type="protein sequence ID" value="CAG7785480.1"/>
    <property type="molecule type" value="Genomic_DNA"/>
</dbReference>
<dbReference type="Proteomes" id="UP000708208">
    <property type="component" value="Unassembled WGS sequence"/>
</dbReference>
<name>A0A8J2KEP7_9HEXA</name>
<keyword evidence="3" id="KW-1185">Reference proteome</keyword>
<reference evidence="2" key="1">
    <citation type="submission" date="2021-06" db="EMBL/GenBank/DDBJ databases">
        <authorList>
            <person name="Hodson N. C."/>
            <person name="Mongue J. A."/>
            <person name="Jaron S. K."/>
        </authorList>
    </citation>
    <scope>NUCLEOTIDE SEQUENCE</scope>
</reference>
<gene>
    <name evidence="2" type="ORF">AFUS01_LOCUS24102</name>
</gene>
<organism evidence="2 3">
    <name type="scientific">Allacma fusca</name>
    <dbReference type="NCBI Taxonomy" id="39272"/>
    <lineage>
        <taxon>Eukaryota</taxon>
        <taxon>Metazoa</taxon>
        <taxon>Ecdysozoa</taxon>
        <taxon>Arthropoda</taxon>
        <taxon>Hexapoda</taxon>
        <taxon>Collembola</taxon>
        <taxon>Symphypleona</taxon>
        <taxon>Sminthuridae</taxon>
        <taxon>Allacma</taxon>
    </lineage>
</organism>